<dbReference type="AlphaFoldDB" id="A0A382D0Z3"/>
<sequence>VEANPYGVRLSPATPSEVTAPVPLSDDEERILSEIEERLYESDPVLAREVAQTTVYTKSLRSLKWSGLAFFTGIVLMVVTLSISFLLAFGAFLVMLGAAWAIERNARQLGRTGLEQAAQSTTGSRLRSTVGGSGQRIRDLMRERFRRGQHGEV</sequence>
<feature type="non-terminal residue" evidence="3">
    <location>
        <position position="1"/>
    </location>
</feature>
<feature type="transmembrane region" description="Helical" evidence="2">
    <location>
        <begin position="68"/>
        <end position="101"/>
    </location>
</feature>
<keyword evidence="2" id="KW-0812">Transmembrane</keyword>
<proteinExistence type="predicted"/>
<gene>
    <name evidence="3" type="ORF">METZ01_LOCUS184613</name>
</gene>
<dbReference type="Pfam" id="PF11239">
    <property type="entry name" value="DUF3040"/>
    <property type="match status" value="1"/>
</dbReference>
<dbReference type="EMBL" id="UINC01036976">
    <property type="protein sequence ID" value="SVB31759.1"/>
    <property type="molecule type" value="Genomic_DNA"/>
</dbReference>
<evidence type="ECO:0000256" key="2">
    <source>
        <dbReference type="SAM" id="Phobius"/>
    </source>
</evidence>
<keyword evidence="2" id="KW-1133">Transmembrane helix</keyword>
<organism evidence="3">
    <name type="scientific">marine metagenome</name>
    <dbReference type="NCBI Taxonomy" id="408172"/>
    <lineage>
        <taxon>unclassified sequences</taxon>
        <taxon>metagenomes</taxon>
        <taxon>ecological metagenomes</taxon>
    </lineage>
</organism>
<keyword evidence="2" id="KW-0472">Membrane</keyword>
<evidence type="ECO:0000313" key="3">
    <source>
        <dbReference type="EMBL" id="SVB31759.1"/>
    </source>
</evidence>
<protein>
    <recommendedName>
        <fullName evidence="4">DUF3040 domain-containing protein</fullName>
    </recommendedName>
</protein>
<feature type="compositionally biased region" description="Polar residues" evidence="1">
    <location>
        <begin position="117"/>
        <end position="127"/>
    </location>
</feature>
<evidence type="ECO:0008006" key="4">
    <source>
        <dbReference type="Google" id="ProtNLM"/>
    </source>
</evidence>
<feature type="region of interest" description="Disordered" evidence="1">
    <location>
        <begin position="114"/>
        <end position="135"/>
    </location>
</feature>
<dbReference type="InterPro" id="IPR021401">
    <property type="entry name" value="DUF3040"/>
</dbReference>
<reference evidence="3" key="1">
    <citation type="submission" date="2018-05" db="EMBL/GenBank/DDBJ databases">
        <authorList>
            <person name="Lanie J.A."/>
            <person name="Ng W.-L."/>
            <person name="Kazmierczak K.M."/>
            <person name="Andrzejewski T.M."/>
            <person name="Davidsen T.M."/>
            <person name="Wayne K.J."/>
            <person name="Tettelin H."/>
            <person name="Glass J.I."/>
            <person name="Rusch D."/>
            <person name="Podicherti R."/>
            <person name="Tsui H.-C.T."/>
            <person name="Winkler M.E."/>
        </authorList>
    </citation>
    <scope>NUCLEOTIDE SEQUENCE</scope>
</reference>
<name>A0A382D0Z3_9ZZZZ</name>
<accession>A0A382D0Z3</accession>
<evidence type="ECO:0000256" key="1">
    <source>
        <dbReference type="SAM" id="MobiDB-lite"/>
    </source>
</evidence>